<evidence type="ECO:0000313" key="1">
    <source>
        <dbReference type="EMBL" id="GFH42242.1"/>
    </source>
</evidence>
<dbReference type="AlphaFoldDB" id="A0A6A0BA32"/>
<sequence>MTDRTVKTIINVKSMATSPLTWKDYSKMVEYAIDNNVVDFIFSNDDIDYNYYVESRFFKMISIAKINVGIGGKTVDYIKNKIGIHYAINSLFPIEIDGLLEHLKQKTITSAYLEYSCEEAELMNSILRDIVDLKSKNKILQIGVLVSESEVIDMISNTKDIVDFDYLILKDESFISDLFFERLPRNIKIYYQSELYNEIFSLINLLYRADPILRTKLFEDVRLKKFLEEFLISYNFETFQNIMKYNKISGIVLNADNPEVLERMLSISGQERKLEIPVDLISYINYLKENDREGWWKS</sequence>
<dbReference type="RefSeq" id="WP_172208193.1">
    <property type="nucleotide sequence ID" value="NZ_BLLI01000017.1"/>
</dbReference>
<name>A0A6A0BA32_9LACT</name>
<comment type="caution">
    <text evidence="1">The sequence shown here is derived from an EMBL/GenBank/DDBJ whole genome shotgun (WGS) entry which is preliminary data.</text>
</comment>
<reference evidence="1 2" key="1">
    <citation type="submission" date="2020-02" db="EMBL/GenBank/DDBJ databases">
        <title>Draft genome sequence of Lactococcus sp. Hs30E4-3.</title>
        <authorList>
            <person name="Noda S."/>
            <person name="Yuki M."/>
            <person name="Ohkuma M."/>
        </authorList>
    </citation>
    <scope>NUCLEOTIDE SEQUENCE [LARGE SCALE GENOMIC DNA]</scope>
    <source>
        <strain evidence="1 2">Hs30E4-3</strain>
    </source>
</reference>
<dbReference type="EMBL" id="BLLI01000017">
    <property type="protein sequence ID" value="GFH42242.1"/>
    <property type="molecule type" value="Genomic_DNA"/>
</dbReference>
<proteinExistence type="predicted"/>
<dbReference type="Proteomes" id="UP000480303">
    <property type="component" value="Unassembled WGS sequence"/>
</dbReference>
<accession>A0A6A0BA32</accession>
<evidence type="ECO:0000313" key="2">
    <source>
        <dbReference type="Proteomes" id="UP000480303"/>
    </source>
</evidence>
<protein>
    <submittedName>
        <fullName evidence="1">Uncharacterized protein</fullName>
    </submittedName>
</protein>
<keyword evidence="2" id="KW-1185">Reference proteome</keyword>
<gene>
    <name evidence="1" type="ORF">Hs30E_07930</name>
</gene>
<organism evidence="1 2">
    <name type="scientific">Pseudolactococcus hodotermopsidis</name>
    <dbReference type="NCBI Taxonomy" id="2709157"/>
    <lineage>
        <taxon>Bacteria</taxon>
        <taxon>Bacillati</taxon>
        <taxon>Bacillota</taxon>
        <taxon>Bacilli</taxon>
        <taxon>Lactobacillales</taxon>
        <taxon>Streptococcaceae</taxon>
        <taxon>Pseudolactococcus</taxon>
    </lineage>
</organism>